<reference evidence="4" key="1">
    <citation type="submission" date="2021-01" db="EMBL/GenBank/DDBJ databases">
        <authorList>
            <person name="Corre E."/>
            <person name="Pelletier E."/>
            <person name="Niang G."/>
            <person name="Scheremetjew M."/>
            <person name="Finn R."/>
            <person name="Kale V."/>
            <person name="Holt S."/>
            <person name="Cochrane G."/>
            <person name="Meng A."/>
            <person name="Brown T."/>
            <person name="Cohen L."/>
        </authorList>
    </citation>
    <scope>NUCLEOTIDE SEQUENCE</scope>
    <source>
        <strain evidence="4">NIES-2562</strain>
    </source>
</reference>
<evidence type="ECO:0000256" key="1">
    <source>
        <dbReference type="SAM" id="MobiDB-lite"/>
    </source>
</evidence>
<feature type="region of interest" description="Disordered" evidence="1">
    <location>
        <begin position="141"/>
        <end position="165"/>
    </location>
</feature>
<dbReference type="InterPro" id="IPR036249">
    <property type="entry name" value="Thioredoxin-like_sf"/>
</dbReference>
<accession>A0A7S3LUX6</accession>
<dbReference type="PROSITE" id="PS00194">
    <property type="entry name" value="THIOREDOXIN_1"/>
    <property type="match status" value="2"/>
</dbReference>
<dbReference type="Gene3D" id="3.40.30.10">
    <property type="entry name" value="Glutaredoxin"/>
    <property type="match status" value="3"/>
</dbReference>
<dbReference type="GO" id="GO:0005788">
    <property type="term" value="C:endoplasmic reticulum lumen"/>
    <property type="evidence" value="ECO:0007669"/>
    <property type="project" value="TreeGrafter"/>
</dbReference>
<feature type="domain" description="Thioredoxin" evidence="3">
    <location>
        <begin position="142"/>
        <end position="279"/>
    </location>
</feature>
<dbReference type="InterPro" id="IPR013766">
    <property type="entry name" value="Thioredoxin_domain"/>
</dbReference>
<name>A0A7S3LUX6_9EUKA</name>
<dbReference type="EMBL" id="HBIB01041889">
    <property type="protein sequence ID" value="CAE0265089.1"/>
    <property type="molecule type" value="Transcribed_RNA"/>
</dbReference>
<dbReference type="InterPro" id="IPR017937">
    <property type="entry name" value="Thioredoxin_CS"/>
</dbReference>
<dbReference type="PROSITE" id="PS51257">
    <property type="entry name" value="PROKAR_LIPOPROTEIN"/>
    <property type="match status" value="1"/>
</dbReference>
<dbReference type="PANTHER" id="PTHR45815">
    <property type="entry name" value="PROTEIN DISULFIDE-ISOMERASE A6"/>
    <property type="match status" value="1"/>
</dbReference>
<dbReference type="GO" id="GO:0015035">
    <property type="term" value="F:protein-disulfide reductase activity"/>
    <property type="evidence" value="ECO:0007669"/>
    <property type="project" value="TreeGrafter"/>
</dbReference>
<dbReference type="GO" id="GO:0034976">
    <property type="term" value="P:response to endoplasmic reticulum stress"/>
    <property type="evidence" value="ECO:0007669"/>
    <property type="project" value="TreeGrafter"/>
</dbReference>
<dbReference type="CDD" id="cd03001">
    <property type="entry name" value="PDI_a_P5"/>
    <property type="match status" value="2"/>
</dbReference>
<dbReference type="AlphaFoldDB" id="A0A7S3LUX6"/>
<dbReference type="PROSITE" id="PS51352">
    <property type="entry name" value="THIOREDOXIN_2"/>
    <property type="match status" value="2"/>
</dbReference>
<dbReference type="PRINTS" id="PR00421">
    <property type="entry name" value="THIOREDOXIN"/>
</dbReference>
<sequence>MRLGVFVSALLLLTSACSASAMYYRTDDVIQLTAKDFSSKVLSGDGIWVVEFYAPWCGHCQRLAPEWKRVATALKGIVNVAAVDLADEKNKPLGGQYGIQGFPTIKVFEEAGKAPRDYNGQRTAQAIVDDVLQTVKRLTMSRLSGKKSKSSSSKSSGSGGGSKGSDVIQLDISNFDSSVLQSEDGWMVEFFAPWCGHCQRLAPEWEEAATTLKGQVKLGAVNADAEKELAGRYGVSGYPTIVYFPPTAKGKKKTAQSAVPYQGERSAQAIVDFALQKQDELGLPPTIDEVYSQKTLDDSCYASKLCFIGFLPHIMDSGKEGRMEYITAMQTAAKKFRKLPVKFVWAEGGSSEERLKFESSIQVGGSGYPALAAVAKGKGRVGNMLGAFSAKQIEMYVNGVMNGKMTTRSLPSDMPTFGEGVMWDGEDAAVDDGGEEDKWWLKDIDEI</sequence>
<evidence type="ECO:0000313" key="4">
    <source>
        <dbReference type="EMBL" id="CAE0265089.1"/>
    </source>
</evidence>
<dbReference type="PANTHER" id="PTHR45815:SF3">
    <property type="entry name" value="PROTEIN DISULFIDE-ISOMERASE A6"/>
    <property type="match status" value="1"/>
</dbReference>
<protein>
    <recommendedName>
        <fullName evidence="3">Thioredoxin domain-containing protein</fullName>
    </recommendedName>
</protein>
<dbReference type="Pfam" id="PF00085">
    <property type="entry name" value="Thioredoxin"/>
    <property type="match status" value="2"/>
</dbReference>
<gene>
    <name evidence="4" type="ORF">PBIL07802_LOCUS27425</name>
</gene>
<keyword evidence="2" id="KW-0732">Signal</keyword>
<organism evidence="4">
    <name type="scientific">Palpitomonas bilix</name>
    <dbReference type="NCBI Taxonomy" id="652834"/>
    <lineage>
        <taxon>Eukaryota</taxon>
        <taxon>Eukaryota incertae sedis</taxon>
    </lineage>
</organism>
<evidence type="ECO:0000256" key="2">
    <source>
        <dbReference type="SAM" id="SignalP"/>
    </source>
</evidence>
<feature type="chain" id="PRO_5031041285" description="Thioredoxin domain-containing protein" evidence="2">
    <location>
        <begin position="20"/>
        <end position="447"/>
    </location>
</feature>
<feature type="domain" description="Thioredoxin" evidence="3">
    <location>
        <begin position="10"/>
        <end position="137"/>
    </location>
</feature>
<evidence type="ECO:0000259" key="3">
    <source>
        <dbReference type="PROSITE" id="PS51352"/>
    </source>
</evidence>
<dbReference type="SUPFAM" id="SSF52833">
    <property type="entry name" value="Thioredoxin-like"/>
    <property type="match status" value="3"/>
</dbReference>
<proteinExistence type="predicted"/>
<feature type="signal peptide" evidence="2">
    <location>
        <begin position="1"/>
        <end position="19"/>
    </location>
</feature>